<keyword evidence="5 9" id="KW-1133">Transmembrane helix</keyword>
<keyword evidence="4 9" id="KW-0812">Transmembrane</keyword>
<evidence type="ECO:0000256" key="3">
    <source>
        <dbReference type="ARBA" id="ARBA00022448"/>
    </source>
</evidence>
<dbReference type="AlphaFoldDB" id="A0A1W1XMN1"/>
<dbReference type="CDD" id="cd06261">
    <property type="entry name" value="TM_PBP2"/>
    <property type="match status" value="1"/>
</dbReference>
<dbReference type="Gene3D" id="1.10.3720.10">
    <property type="entry name" value="MetI-like"/>
    <property type="match status" value="1"/>
</dbReference>
<reference evidence="11 12" key="1">
    <citation type="submission" date="2017-04" db="EMBL/GenBank/DDBJ databases">
        <authorList>
            <person name="Afonso C.L."/>
            <person name="Miller P.J."/>
            <person name="Scott M.A."/>
            <person name="Spackman E."/>
            <person name="Goraichik I."/>
            <person name="Dimitrov K.M."/>
            <person name="Suarez D.L."/>
            <person name="Swayne D.E."/>
        </authorList>
    </citation>
    <scope>NUCLEOTIDE SEQUENCE [LARGE SCALE GENOMIC DNA]</scope>
    <source>
        <strain evidence="11 12">DSM 12555</strain>
    </source>
</reference>
<evidence type="ECO:0000256" key="4">
    <source>
        <dbReference type="ARBA" id="ARBA00022692"/>
    </source>
</evidence>
<dbReference type="RefSeq" id="WP_084116189.1">
    <property type="nucleotide sequence ID" value="NZ_FWXH01000008.1"/>
</dbReference>
<dbReference type="InterPro" id="IPR000515">
    <property type="entry name" value="MetI-like"/>
</dbReference>
<feature type="transmembrane region" description="Helical" evidence="9">
    <location>
        <begin position="75"/>
        <end position="100"/>
    </location>
</feature>
<dbReference type="Pfam" id="PF00528">
    <property type="entry name" value="BPD_transp_1"/>
    <property type="match status" value="1"/>
</dbReference>
<dbReference type="SUPFAM" id="SSF161098">
    <property type="entry name" value="MetI-like"/>
    <property type="match status" value="1"/>
</dbReference>
<dbReference type="OrthoDB" id="9795403at2"/>
<feature type="domain" description="ABC transmembrane type-1" evidence="10">
    <location>
        <begin position="76"/>
        <end position="279"/>
    </location>
</feature>
<sequence>MIKKDVESVETIKVDVPRKLSINTSFLMEKMLAPGLFGIMVIYLVILIFPILSMIKFSGLQHLIEAFKNSDNISTVFLSINTSLIALLFTFILGTPTAFFINGMTNKFISKLLDIIVEMPVVLPPAVAGIALLLTFGSNGVVGRFLVAHGINIIFTPVAVVIAQFFVSSAFYVRVLRDAVRGIPDEIFEATYVMGAGKVETIFRIVIPMLKKSIISGLILAWIRSMGEFGATLMFAGNILHKTSTIPLQIYTYMQTDVQTATAFATVLYVLSFVMLILVRFTQKEN</sequence>
<comment type="similarity">
    <text evidence="9">Belongs to the binding-protein-dependent transport system permease family.</text>
</comment>
<feature type="transmembrane region" description="Helical" evidence="9">
    <location>
        <begin position="146"/>
        <end position="173"/>
    </location>
</feature>
<dbReference type="InterPro" id="IPR035906">
    <property type="entry name" value="MetI-like_sf"/>
</dbReference>
<dbReference type="GO" id="GO:0005886">
    <property type="term" value="C:plasma membrane"/>
    <property type="evidence" value="ECO:0007669"/>
    <property type="project" value="UniProtKB-SubCell"/>
</dbReference>
<evidence type="ECO:0000313" key="12">
    <source>
        <dbReference type="Proteomes" id="UP000192468"/>
    </source>
</evidence>
<evidence type="ECO:0000256" key="8">
    <source>
        <dbReference type="ARBA" id="ARBA00025323"/>
    </source>
</evidence>
<dbReference type="STRING" id="1121291.SAMN02745134_02365"/>
<dbReference type="GO" id="GO:0015419">
    <property type="term" value="F:ABC-type sulfate transporter activity"/>
    <property type="evidence" value="ECO:0007669"/>
    <property type="project" value="InterPro"/>
</dbReference>
<feature type="transmembrane region" description="Helical" evidence="9">
    <location>
        <begin position="31"/>
        <end position="55"/>
    </location>
</feature>
<feature type="transmembrane region" description="Helical" evidence="9">
    <location>
        <begin position="260"/>
        <end position="279"/>
    </location>
</feature>
<accession>A0A1W1XMN1</accession>
<comment type="function">
    <text evidence="8">Part of the ABC transporter complex CysAWTP (TC 3.A.1.6.1) involved in sulfate/thiosulfate import. Probably responsible for the translocation of the substrate across the membrane.</text>
</comment>
<gene>
    <name evidence="11" type="ORF">SAMN02745134_02365</name>
</gene>
<evidence type="ECO:0000313" key="11">
    <source>
        <dbReference type="EMBL" id="SMC25114.1"/>
    </source>
</evidence>
<feature type="transmembrane region" description="Helical" evidence="9">
    <location>
        <begin position="214"/>
        <end position="240"/>
    </location>
</feature>
<organism evidence="11 12">
    <name type="scientific">Clostridium acidisoli DSM 12555</name>
    <dbReference type="NCBI Taxonomy" id="1121291"/>
    <lineage>
        <taxon>Bacteria</taxon>
        <taxon>Bacillati</taxon>
        <taxon>Bacillota</taxon>
        <taxon>Clostridia</taxon>
        <taxon>Eubacteriales</taxon>
        <taxon>Clostridiaceae</taxon>
        <taxon>Clostridium</taxon>
    </lineage>
</organism>
<comment type="subcellular location">
    <subcellularLocation>
        <location evidence="9">Cell membrane</location>
        <topology evidence="9">Multi-pass membrane protein</topology>
    </subcellularLocation>
    <subcellularLocation>
        <location evidence="1">Membrane</location>
        <topology evidence="1">Multi-pass membrane protein</topology>
    </subcellularLocation>
</comment>
<evidence type="ECO:0000256" key="7">
    <source>
        <dbReference type="ARBA" id="ARBA00023136"/>
    </source>
</evidence>
<name>A0A1W1XMN1_9CLOT</name>
<comment type="subunit">
    <text evidence="2">The complex is composed of two ATP-binding proteins (CysA), two transmembrane proteins (CysT and CysW) and a solute-binding protein (CysP).</text>
</comment>
<keyword evidence="6" id="KW-0764">Sulfate transport</keyword>
<evidence type="ECO:0000256" key="2">
    <source>
        <dbReference type="ARBA" id="ARBA00011779"/>
    </source>
</evidence>
<dbReference type="EMBL" id="FWXH01000008">
    <property type="protein sequence ID" value="SMC25114.1"/>
    <property type="molecule type" value="Genomic_DNA"/>
</dbReference>
<dbReference type="Proteomes" id="UP000192468">
    <property type="component" value="Unassembled WGS sequence"/>
</dbReference>
<proteinExistence type="inferred from homology"/>
<dbReference type="NCBIfam" id="TIGR01581">
    <property type="entry name" value="Mo_ABC_porter"/>
    <property type="match status" value="1"/>
</dbReference>
<feature type="transmembrane region" description="Helical" evidence="9">
    <location>
        <begin position="112"/>
        <end position="134"/>
    </location>
</feature>
<keyword evidence="7 9" id="KW-0472">Membrane</keyword>
<keyword evidence="12" id="KW-1185">Reference proteome</keyword>
<evidence type="ECO:0000256" key="5">
    <source>
        <dbReference type="ARBA" id="ARBA00022989"/>
    </source>
</evidence>
<evidence type="ECO:0000256" key="1">
    <source>
        <dbReference type="ARBA" id="ARBA00004141"/>
    </source>
</evidence>
<dbReference type="PROSITE" id="PS50928">
    <property type="entry name" value="ABC_TM1"/>
    <property type="match status" value="1"/>
</dbReference>
<keyword evidence="3 9" id="KW-0813">Transport</keyword>
<evidence type="ECO:0000259" key="10">
    <source>
        <dbReference type="PROSITE" id="PS50928"/>
    </source>
</evidence>
<evidence type="ECO:0000256" key="6">
    <source>
        <dbReference type="ARBA" id="ARBA00023032"/>
    </source>
</evidence>
<dbReference type="PANTHER" id="PTHR30406">
    <property type="entry name" value="SULFATE TRANSPORT SYSTEM PERMEASE PROTEIN"/>
    <property type="match status" value="1"/>
</dbReference>
<dbReference type="PANTHER" id="PTHR30406:SF8">
    <property type="entry name" value="SULFATE TRANSPORT SYSTEM PERMEASE PROTEIN CYST"/>
    <property type="match status" value="1"/>
</dbReference>
<dbReference type="InterPro" id="IPR006469">
    <property type="entry name" value="NifC_ABC_porter"/>
</dbReference>
<evidence type="ECO:0000256" key="9">
    <source>
        <dbReference type="RuleBase" id="RU363032"/>
    </source>
</evidence>
<dbReference type="InterPro" id="IPR005667">
    <property type="entry name" value="Sulph_transpt2"/>
</dbReference>
<protein>
    <submittedName>
        <fullName evidence="11">Molybdate transport system permease protein</fullName>
    </submittedName>
</protein>